<sequence>MKLLLTSAGISNKSIEKALLDFMEKPFSELNLAFIPTASNVEKGNKDWLIKDLQICTELGFKQIDIVDISALPKEHWEPRLNEADVLMFEGGDTYYLMHWVDKSGLKDLLPEMLKTKVYIGISAGSMICCPKIHAGEKLYSSEKERYKGDEKALGLVDFYIEPHLNSPWFPEVKDEFLKEIAEKVKEPMYAIDDNTAIKVTDEKVEVITEGKYIRYN</sequence>
<evidence type="ECO:0000256" key="3">
    <source>
        <dbReference type="ARBA" id="ARBA00022801"/>
    </source>
</evidence>
<evidence type="ECO:0000256" key="1">
    <source>
        <dbReference type="ARBA" id="ARBA00006534"/>
    </source>
</evidence>
<dbReference type="InterPro" id="IPR029062">
    <property type="entry name" value="Class_I_gatase-like"/>
</dbReference>
<dbReference type="Gene3D" id="3.40.50.880">
    <property type="match status" value="1"/>
</dbReference>
<dbReference type="Proteomes" id="UP000176326">
    <property type="component" value="Unassembled WGS sequence"/>
</dbReference>
<evidence type="ECO:0000256" key="2">
    <source>
        <dbReference type="ARBA" id="ARBA00022670"/>
    </source>
</evidence>
<keyword evidence="4" id="KW-0720">Serine protease</keyword>
<dbReference type="EMBL" id="MHMN01000056">
    <property type="protein sequence ID" value="OGZ26774.1"/>
    <property type="molecule type" value="Genomic_DNA"/>
</dbReference>
<dbReference type="GO" id="GO:0008236">
    <property type="term" value="F:serine-type peptidase activity"/>
    <property type="evidence" value="ECO:0007669"/>
    <property type="project" value="UniProtKB-KW"/>
</dbReference>
<comment type="similarity">
    <text evidence="1">Belongs to the peptidase S51 family.</text>
</comment>
<dbReference type="GO" id="GO:0006508">
    <property type="term" value="P:proteolysis"/>
    <property type="evidence" value="ECO:0007669"/>
    <property type="project" value="UniProtKB-KW"/>
</dbReference>
<dbReference type="AlphaFoldDB" id="A0A1G2ELT3"/>
<dbReference type="PANTHER" id="PTHR20842:SF0">
    <property type="entry name" value="ALPHA-ASPARTYL DIPEPTIDASE"/>
    <property type="match status" value="1"/>
</dbReference>
<name>A0A1G2ELT3_9BACT</name>
<keyword evidence="2" id="KW-0645">Protease</keyword>
<keyword evidence="3" id="KW-0378">Hydrolase</keyword>
<evidence type="ECO:0000256" key="4">
    <source>
        <dbReference type="ARBA" id="ARBA00022825"/>
    </source>
</evidence>
<comment type="caution">
    <text evidence="5">The sequence shown here is derived from an EMBL/GenBank/DDBJ whole genome shotgun (WGS) entry which is preliminary data.</text>
</comment>
<reference evidence="5 6" key="1">
    <citation type="journal article" date="2016" name="Nat. Commun.">
        <title>Thousands of microbial genomes shed light on interconnected biogeochemical processes in an aquifer system.</title>
        <authorList>
            <person name="Anantharaman K."/>
            <person name="Brown C.T."/>
            <person name="Hug L.A."/>
            <person name="Sharon I."/>
            <person name="Castelle C.J."/>
            <person name="Probst A.J."/>
            <person name="Thomas B.C."/>
            <person name="Singh A."/>
            <person name="Wilkins M.J."/>
            <person name="Karaoz U."/>
            <person name="Brodie E.L."/>
            <person name="Williams K.H."/>
            <person name="Hubbard S.S."/>
            <person name="Banfield J.F."/>
        </authorList>
    </citation>
    <scope>NUCLEOTIDE SEQUENCE [LARGE SCALE GENOMIC DNA]</scope>
</reference>
<protein>
    <recommendedName>
        <fullName evidence="7">Peptidase S51</fullName>
    </recommendedName>
</protein>
<dbReference type="PANTHER" id="PTHR20842">
    <property type="entry name" value="PROTEASE S51 ALPHA-ASPARTYL DIPEPTIDASE"/>
    <property type="match status" value="1"/>
</dbReference>
<dbReference type="InterPro" id="IPR005320">
    <property type="entry name" value="Peptidase_S51"/>
</dbReference>
<evidence type="ECO:0008006" key="7">
    <source>
        <dbReference type="Google" id="ProtNLM"/>
    </source>
</evidence>
<organism evidence="5 6">
    <name type="scientific">Candidatus Nealsonbacteria bacterium RIFOXYC1_FULL_40_7</name>
    <dbReference type="NCBI Taxonomy" id="1801678"/>
    <lineage>
        <taxon>Bacteria</taxon>
        <taxon>Candidatus Nealsoniibacteriota</taxon>
    </lineage>
</organism>
<dbReference type="Pfam" id="PF03575">
    <property type="entry name" value="Peptidase_S51"/>
    <property type="match status" value="1"/>
</dbReference>
<dbReference type="SUPFAM" id="SSF52317">
    <property type="entry name" value="Class I glutamine amidotransferase-like"/>
    <property type="match status" value="1"/>
</dbReference>
<evidence type="ECO:0000313" key="5">
    <source>
        <dbReference type="EMBL" id="OGZ26774.1"/>
    </source>
</evidence>
<evidence type="ECO:0000313" key="6">
    <source>
        <dbReference type="Proteomes" id="UP000176326"/>
    </source>
</evidence>
<gene>
    <name evidence="5" type="ORF">A2427_00555</name>
</gene>
<proteinExistence type="inferred from homology"/>
<accession>A0A1G2ELT3</accession>